<evidence type="ECO:0000313" key="2">
    <source>
        <dbReference type="EMBL" id="EJR29162.1"/>
    </source>
</evidence>
<dbReference type="EMBL" id="AHEV01000056">
    <property type="protein sequence ID" value="EJR29162.1"/>
    <property type="molecule type" value="Genomic_DNA"/>
</dbReference>
<protein>
    <submittedName>
        <fullName evidence="2">Uncharacterized protein</fullName>
    </submittedName>
</protein>
<keyword evidence="1" id="KW-0812">Transmembrane</keyword>
<accession>A0ABC9QVU4</accession>
<proteinExistence type="predicted"/>
<name>A0ABC9QVU4_BACMY</name>
<dbReference type="Proteomes" id="UP000006976">
    <property type="component" value="Unassembled WGS sequence"/>
</dbReference>
<evidence type="ECO:0000313" key="3">
    <source>
        <dbReference type="Proteomes" id="UP000006976"/>
    </source>
</evidence>
<dbReference type="RefSeq" id="WP_002170023.1">
    <property type="nucleotide sequence ID" value="NZ_JH792254.1"/>
</dbReference>
<comment type="caution">
    <text evidence="2">The sequence shown here is derived from an EMBL/GenBank/DDBJ whole genome shotgun (WGS) entry which is preliminary data.</text>
</comment>
<dbReference type="AlphaFoldDB" id="A0ABC9QVU4"/>
<reference evidence="2 3" key="1">
    <citation type="submission" date="2012-04" db="EMBL/GenBank/DDBJ databases">
        <title>The Genome Sequence of Bacillus cereus VD078.</title>
        <authorList>
            <consortium name="The Broad Institute Genome Sequencing Platform"/>
            <consortium name="The Broad Institute Genome Sequencing Center for Infectious Disease"/>
            <person name="Feldgarden M."/>
            <person name="Van der Auwera G.A."/>
            <person name="Mahillon J."/>
            <person name="Duprez V."/>
            <person name="Timmery S."/>
            <person name="Mattelet C."/>
            <person name="Dierick K."/>
            <person name="Sun M."/>
            <person name="Yu Z."/>
            <person name="Zhu L."/>
            <person name="Hu X."/>
            <person name="Shank E.B."/>
            <person name="Swiecicka I."/>
            <person name="Hansen B.M."/>
            <person name="Andrup L."/>
            <person name="Young S.K."/>
            <person name="Zeng Q."/>
            <person name="Gargeya S."/>
            <person name="Fitzgerald M."/>
            <person name="Haas B."/>
            <person name="Abouelleil A."/>
            <person name="Alvarado L."/>
            <person name="Arachchi H.M."/>
            <person name="Berlin A."/>
            <person name="Chapman S.B."/>
            <person name="Goldberg J."/>
            <person name="Griggs A."/>
            <person name="Gujja S."/>
            <person name="Hansen M."/>
            <person name="Howarth C."/>
            <person name="Imamovic A."/>
            <person name="Larimer J."/>
            <person name="McCowen C."/>
            <person name="Montmayeur A."/>
            <person name="Murphy C."/>
            <person name="Neiman D."/>
            <person name="Pearson M."/>
            <person name="Priest M."/>
            <person name="Roberts A."/>
            <person name="Saif S."/>
            <person name="Shea T."/>
            <person name="Sisk P."/>
            <person name="Sykes S."/>
            <person name="Wortman J."/>
            <person name="Nusbaum C."/>
            <person name="Birren B."/>
        </authorList>
    </citation>
    <scope>NUCLEOTIDE SEQUENCE [LARGE SCALE GENOMIC DNA]</scope>
    <source>
        <strain evidence="2 3">VD078</strain>
    </source>
</reference>
<evidence type="ECO:0000256" key="1">
    <source>
        <dbReference type="SAM" id="Phobius"/>
    </source>
</evidence>
<feature type="transmembrane region" description="Helical" evidence="1">
    <location>
        <begin position="64"/>
        <end position="85"/>
    </location>
</feature>
<keyword evidence="1" id="KW-0472">Membrane</keyword>
<gene>
    <name evidence="2" type="ORF">III_05967</name>
</gene>
<organism evidence="2 3">
    <name type="scientific">Bacillus mycoides</name>
    <dbReference type="NCBI Taxonomy" id="1405"/>
    <lineage>
        <taxon>Bacteria</taxon>
        <taxon>Bacillati</taxon>
        <taxon>Bacillota</taxon>
        <taxon>Bacilli</taxon>
        <taxon>Bacillales</taxon>
        <taxon>Bacillaceae</taxon>
        <taxon>Bacillus</taxon>
        <taxon>Bacillus cereus group</taxon>
    </lineage>
</organism>
<sequence>MNEQLKNKYCIDKESKESLLLIGKRFLRVMCIVLFIKGIRIFLIKNEHVRETVNSIFLKLDMENFLKIISVQFMILGMIAVIGGYLIKGISIINNKFFNYIIFLCFIDLVLVYIFPEIYVSVAKLIFIK</sequence>
<keyword evidence="1" id="KW-1133">Transmembrane helix</keyword>
<feature type="transmembrane region" description="Helical" evidence="1">
    <location>
        <begin position="97"/>
        <end position="115"/>
    </location>
</feature>
<feature type="transmembrane region" description="Helical" evidence="1">
    <location>
        <begin position="26"/>
        <end position="44"/>
    </location>
</feature>